<dbReference type="GO" id="GO:0043565">
    <property type="term" value="F:sequence-specific DNA binding"/>
    <property type="evidence" value="ECO:0007669"/>
    <property type="project" value="InterPro"/>
</dbReference>
<dbReference type="PANTHER" id="PTHR47893:SF1">
    <property type="entry name" value="REGULATORY PROTEIN PCHR"/>
    <property type="match status" value="1"/>
</dbReference>
<dbReference type="EMBL" id="JACHLP010000008">
    <property type="protein sequence ID" value="MBB4845233.1"/>
    <property type="molecule type" value="Genomic_DNA"/>
</dbReference>
<keyword evidence="6" id="KW-1185">Reference proteome</keyword>
<organism evidence="5 6">
    <name type="scientific">Roseateles oligotrophus</name>
    <dbReference type="NCBI Taxonomy" id="1769250"/>
    <lineage>
        <taxon>Bacteria</taxon>
        <taxon>Pseudomonadati</taxon>
        <taxon>Pseudomonadota</taxon>
        <taxon>Betaproteobacteria</taxon>
        <taxon>Burkholderiales</taxon>
        <taxon>Sphaerotilaceae</taxon>
        <taxon>Roseateles</taxon>
    </lineage>
</organism>
<proteinExistence type="predicted"/>
<dbReference type="AlphaFoldDB" id="A0A840LF06"/>
<dbReference type="InterPro" id="IPR053142">
    <property type="entry name" value="PchR_regulatory_protein"/>
</dbReference>
<name>A0A840LF06_9BURK</name>
<sequence>MPASSALSAPLARRASLPLRPGLSLSYSTCSHGHAPGQEVQAAPGLHLVMVLQGRLHIAYGGRAQRLGEAGRAELALISLRTPALFERRDPEGARECRFSLQLSPAWLDQAGLHLPGRHLAANRPSMGRRLQELGQGLLNQAQTLQQGRGERQGLLRLRLECQALELLSEALGQAEQSPAMPTAARMQLACELLDSGAADRWSLADIALELGLHENTLQRHFRAAQGCSVFDYLRRRRLARAHALLRQGASVAQAALEAAFENPANFATAFKKQYGVSPSRLK</sequence>
<evidence type="ECO:0000313" key="6">
    <source>
        <dbReference type="Proteomes" id="UP000562027"/>
    </source>
</evidence>
<evidence type="ECO:0000313" key="5">
    <source>
        <dbReference type="EMBL" id="MBB4845233.1"/>
    </source>
</evidence>
<comment type="caution">
    <text evidence="5">The sequence shown here is derived from an EMBL/GenBank/DDBJ whole genome shotgun (WGS) entry which is preliminary data.</text>
</comment>
<keyword evidence="2 5" id="KW-0238">DNA-binding</keyword>
<evidence type="ECO:0000256" key="3">
    <source>
        <dbReference type="ARBA" id="ARBA00023163"/>
    </source>
</evidence>
<evidence type="ECO:0000256" key="2">
    <source>
        <dbReference type="ARBA" id="ARBA00023125"/>
    </source>
</evidence>
<dbReference type="GO" id="GO:0003700">
    <property type="term" value="F:DNA-binding transcription factor activity"/>
    <property type="evidence" value="ECO:0007669"/>
    <property type="project" value="InterPro"/>
</dbReference>
<keyword evidence="3" id="KW-0804">Transcription</keyword>
<dbReference type="Proteomes" id="UP000562027">
    <property type="component" value="Unassembled WGS sequence"/>
</dbReference>
<dbReference type="InterPro" id="IPR018062">
    <property type="entry name" value="HTH_AraC-typ_CS"/>
</dbReference>
<feature type="domain" description="HTH araC/xylS-type" evidence="4">
    <location>
        <begin position="188"/>
        <end position="283"/>
    </location>
</feature>
<dbReference type="SUPFAM" id="SSF46689">
    <property type="entry name" value="Homeodomain-like"/>
    <property type="match status" value="2"/>
</dbReference>
<evidence type="ECO:0000256" key="1">
    <source>
        <dbReference type="ARBA" id="ARBA00023015"/>
    </source>
</evidence>
<gene>
    <name evidence="5" type="ORF">HNP55_003780</name>
</gene>
<dbReference type="PANTHER" id="PTHR47893">
    <property type="entry name" value="REGULATORY PROTEIN PCHR"/>
    <property type="match status" value="1"/>
</dbReference>
<evidence type="ECO:0000259" key="4">
    <source>
        <dbReference type="PROSITE" id="PS01124"/>
    </source>
</evidence>
<reference evidence="5 6" key="1">
    <citation type="submission" date="2020-08" db="EMBL/GenBank/DDBJ databases">
        <title>Functional genomics of gut bacteria from endangered species of beetles.</title>
        <authorList>
            <person name="Carlos-Shanley C."/>
        </authorList>
    </citation>
    <scope>NUCLEOTIDE SEQUENCE [LARGE SCALE GENOMIC DNA]</scope>
    <source>
        <strain evidence="5 6">S00239</strain>
    </source>
</reference>
<dbReference type="Gene3D" id="1.10.10.60">
    <property type="entry name" value="Homeodomain-like"/>
    <property type="match status" value="1"/>
</dbReference>
<dbReference type="Pfam" id="PF12833">
    <property type="entry name" value="HTH_18"/>
    <property type="match status" value="1"/>
</dbReference>
<keyword evidence="1" id="KW-0805">Transcription regulation</keyword>
<dbReference type="SMART" id="SM00342">
    <property type="entry name" value="HTH_ARAC"/>
    <property type="match status" value="1"/>
</dbReference>
<protein>
    <submittedName>
        <fullName evidence="5">AraC-like DNA-binding protein</fullName>
    </submittedName>
</protein>
<dbReference type="InterPro" id="IPR009057">
    <property type="entry name" value="Homeodomain-like_sf"/>
</dbReference>
<dbReference type="RefSeq" id="WP_184302922.1">
    <property type="nucleotide sequence ID" value="NZ_JACHLP010000008.1"/>
</dbReference>
<dbReference type="PROSITE" id="PS01124">
    <property type="entry name" value="HTH_ARAC_FAMILY_2"/>
    <property type="match status" value="1"/>
</dbReference>
<dbReference type="InterPro" id="IPR018060">
    <property type="entry name" value="HTH_AraC"/>
</dbReference>
<dbReference type="PROSITE" id="PS00041">
    <property type="entry name" value="HTH_ARAC_FAMILY_1"/>
    <property type="match status" value="1"/>
</dbReference>
<accession>A0A840LF06</accession>